<evidence type="ECO:0000313" key="2">
    <source>
        <dbReference type="EMBL" id="KAL1196526.1"/>
    </source>
</evidence>
<dbReference type="PANTHER" id="PTHR46086">
    <property type="entry name" value="ALPHA/BETA-HYDROLASES SUPERFAMILY PROTEIN"/>
    <property type="match status" value="1"/>
</dbReference>
<keyword evidence="1" id="KW-1133">Transmembrane helix</keyword>
<dbReference type="EMBL" id="JBANAX010000702">
    <property type="protein sequence ID" value="KAL1196526.1"/>
    <property type="molecule type" value="Genomic_DNA"/>
</dbReference>
<keyword evidence="3" id="KW-1185">Reference proteome</keyword>
<gene>
    <name evidence="2" type="ORF">V5N11_023216</name>
</gene>
<dbReference type="Proteomes" id="UP001558713">
    <property type="component" value="Unassembled WGS sequence"/>
</dbReference>
<evidence type="ECO:0000256" key="1">
    <source>
        <dbReference type="SAM" id="Phobius"/>
    </source>
</evidence>
<organism evidence="2 3">
    <name type="scientific">Cardamine amara subsp. amara</name>
    <dbReference type="NCBI Taxonomy" id="228776"/>
    <lineage>
        <taxon>Eukaryota</taxon>
        <taxon>Viridiplantae</taxon>
        <taxon>Streptophyta</taxon>
        <taxon>Embryophyta</taxon>
        <taxon>Tracheophyta</taxon>
        <taxon>Spermatophyta</taxon>
        <taxon>Magnoliopsida</taxon>
        <taxon>eudicotyledons</taxon>
        <taxon>Gunneridae</taxon>
        <taxon>Pentapetalae</taxon>
        <taxon>rosids</taxon>
        <taxon>malvids</taxon>
        <taxon>Brassicales</taxon>
        <taxon>Brassicaceae</taxon>
        <taxon>Cardamineae</taxon>
        <taxon>Cardamine</taxon>
    </lineage>
</organism>
<evidence type="ECO:0000313" key="3">
    <source>
        <dbReference type="Proteomes" id="UP001558713"/>
    </source>
</evidence>
<dbReference type="PANTHER" id="PTHR46086:SF17">
    <property type="entry name" value="ALPHA_BETA-HYDROLASES SUPERFAMILY PROTEIN"/>
    <property type="match status" value="1"/>
</dbReference>
<name>A0ABD0ZPF9_CARAN</name>
<feature type="transmembrane region" description="Helical" evidence="1">
    <location>
        <begin position="56"/>
        <end position="82"/>
    </location>
</feature>
<proteinExistence type="predicted"/>
<accession>A0ABD0ZPF9</accession>
<protein>
    <submittedName>
        <fullName evidence="2">Uncharacterized protein</fullName>
    </submittedName>
</protein>
<dbReference type="AlphaFoldDB" id="A0ABD0ZPF9"/>
<keyword evidence="1" id="KW-0472">Membrane</keyword>
<comment type="caution">
    <text evidence="2">The sequence shown here is derived from an EMBL/GenBank/DDBJ whole genome shotgun (WGS) entry which is preliminary data.</text>
</comment>
<dbReference type="InterPro" id="IPR044819">
    <property type="entry name" value="OBL-like"/>
</dbReference>
<keyword evidence="1" id="KW-0812">Transmembrane</keyword>
<reference evidence="2 3" key="1">
    <citation type="submission" date="2024-04" db="EMBL/GenBank/DDBJ databases">
        <title>Genome assembly C_amara_ONT_v2.</title>
        <authorList>
            <person name="Yant L."/>
            <person name="Moore C."/>
            <person name="Slenker M."/>
        </authorList>
    </citation>
    <scope>NUCLEOTIDE SEQUENCE [LARGE SCALE GENOMIC DNA]</scope>
    <source>
        <tissue evidence="2">Leaf</tissue>
    </source>
</reference>
<sequence>MITSDNDEEFPRGYLILRPEKLRPLELLRLLYSGDTEKPRLVDSSETKEPSFRRRWLIFVSIVLLKLFQFFSELLALLGTVLEFSLNFLSDNSFSGFFLRGEVVMPKTTSENY</sequence>